<dbReference type="EMBL" id="QKRB01000006">
    <property type="protein sequence ID" value="PZD97873.1"/>
    <property type="molecule type" value="Genomic_DNA"/>
</dbReference>
<dbReference type="Pfam" id="PF03704">
    <property type="entry name" value="BTAD"/>
    <property type="match status" value="1"/>
</dbReference>
<sequence>MRLSFQPEIPDHVKELVLALEQSVLDGRVPESDVLEQLPEEAFLGSPLLLRAGSTRLIMEGQLQEAREWVQAAIRGYAVQADHVEMLSMIGLLTLLYVRIGDFTETETLLQFLEDEGLRSPESCGGFVWWALARGKSWNRMSPVIQSLSSEAYFGRAADSFAEAGDAASFGHLLLDCWLYDGSCMQTPEWQKRLNHLRQWGALRRECDTVLRAINGETLPQEALMLLPSRYAYMAGVLQSTQQWNSTGPVKPPASDLKYDVEIQLFASRANVMRKLTIGERTDAAMSLRQMELMAEEMSTPRIARWMEELRGKLSSPSGYVPLMPNLSFEEEPLPHNPQDGADRLRIQLMGGTRLLGLDGTVLTPKWKRKRSKELLVYLLLQPDYRAIREQVIDELFGEGDPTKLANHLYVSLHELRSALAALGFEDAVEARGGIIGFRESVIEVVDVGHYMTLSKVGDDLWTDDRDEASRLYQDAVRLYGLLGADMPQLDWLMRWREQLLERQTQMLRRLGEYYAASSDDSHTEKWLSAWIELRSDQEEAYQEMIRYWIRRGRHAEALSWYRRLEKKCREELGTEPLAETKRLLGEV</sequence>
<evidence type="ECO:0000313" key="2">
    <source>
        <dbReference type="EMBL" id="PZD97873.1"/>
    </source>
</evidence>
<dbReference type="Proteomes" id="UP000249522">
    <property type="component" value="Unassembled WGS sequence"/>
</dbReference>
<dbReference type="PANTHER" id="PTHR35807:SF2">
    <property type="entry name" value="TRANSCRIPTIONAL ACTIVATOR DOMAIN"/>
    <property type="match status" value="1"/>
</dbReference>
<comment type="caution">
    <text evidence="2">The sequence shown here is derived from an EMBL/GenBank/DDBJ whole genome shotgun (WGS) entry which is preliminary data.</text>
</comment>
<dbReference type="Gene3D" id="1.25.40.10">
    <property type="entry name" value="Tetratricopeptide repeat domain"/>
    <property type="match status" value="1"/>
</dbReference>
<feature type="domain" description="Bacterial transcriptional activator" evidence="1">
    <location>
        <begin position="446"/>
        <end position="588"/>
    </location>
</feature>
<organism evidence="2 3">
    <name type="scientific">Paenibacillus sambharensis</name>
    <dbReference type="NCBI Taxonomy" id="1803190"/>
    <lineage>
        <taxon>Bacteria</taxon>
        <taxon>Bacillati</taxon>
        <taxon>Bacillota</taxon>
        <taxon>Bacilli</taxon>
        <taxon>Bacillales</taxon>
        <taxon>Paenibacillaceae</taxon>
        <taxon>Paenibacillus</taxon>
    </lineage>
</organism>
<dbReference type="Gene3D" id="1.10.10.10">
    <property type="entry name" value="Winged helix-like DNA-binding domain superfamily/Winged helix DNA-binding domain"/>
    <property type="match status" value="1"/>
</dbReference>
<protein>
    <recommendedName>
        <fullName evidence="1">Bacterial transcriptional activator domain-containing protein</fullName>
    </recommendedName>
</protein>
<dbReference type="PANTHER" id="PTHR35807">
    <property type="entry name" value="TRANSCRIPTIONAL REGULATOR REDD-RELATED"/>
    <property type="match status" value="1"/>
</dbReference>
<proteinExistence type="predicted"/>
<gene>
    <name evidence="2" type="ORF">DNH61_01025</name>
</gene>
<dbReference type="SUPFAM" id="SSF48452">
    <property type="entry name" value="TPR-like"/>
    <property type="match status" value="1"/>
</dbReference>
<dbReference type="InterPro" id="IPR011990">
    <property type="entry name" value="TPR-like_helical_dom_sf"/>
</dbReference>
<dbReference type="InterPro" id="IPR051677">
    <property type="entry name" value="AfsR-DnrI-RedD_regulator"/>
</dbReference>
<dbReference type="OrthoDB" id="2518435at2"/>
<evidence type="ECO:0000313" key="3">
    <source>
        <dbReference type="Proteomes" id="UP000249522"/>
    </source>
</evidence>
<evidence type="ECO:0000259" key="1">
    <source>
        <dbReference type="SMART" id="SM01043"/>
    </source>
</evidence>
<dbReference type="AlphaFoldDB" id="A0A2W1LGC7"/>
<dbReference type="InterPro" id="IPR005158">
    <property type="entry name" value="BTAD"/>
</dbReference>
<accession>A0A2W1LGC7</accession>
<dbReference type="RefSeq" id="WP_111144836.1">
    <property type="nucleotide sequence ID" value="NZ_QKRB01000006.1"/>
</dbReference>
<name>A0A2W1LGC7_9BACL</name>
<dbReference type="SMART" id="SM01043">
    <property type="entry name" value="BTAD"/>
    <property type="match status" value="1"/>
</dbReference>
<keyword evidence="3" id="KW-1185">Reference proteome</keyword>
<dbReference type="InterPro" id="IPR036388">
    <property type="entry name" value="WH-like_DNA-bd_sf"/>
</dbReference>
<reference evidence="2 3" key="1">
    <citation type="submission" date="2018-06" db="EMBL/GenBank/DDBJ databases">
        <title>Paenibacillus imtechensis sp. nov.</title>
        <authorList>
            <person name="Pinnaka A.K."/>
            <person name="Singh H."/>
            <person name="Kaur M."/>
        </authorList>
    </citation>
    <scope>NUCLEOTIDE SEQUENCE [LARGE SCALE GENOMIC DNA]</scope>
    <source>
        <strain evidence="2 3">SMB1</strain>
    </source>
</reference>